<dbReference type="PANTHER" id="PTHR36832:SF1">
    <property type="entry name" value="SLR1174 PROTEIN"/>
    <property type="match status" value="1"/>
</dbReference>
<dbReference type="InterPro" id="IPR010390">
    <property type="entry name" value="ABC-2_transporter-like"/>
</dbReference>
<organism evidence="2 3">
    <name type="scientific">Paenibacillus montanisoli</name>
    <dbReference type="NCBI Taxonomy" id="2081970"/>
    <lineage>
        <taxon>Bacteria</taxon>
        <taxon>Bacillati</taxon>
        <taxon>Bacillota</taxon>
        <taxon>Bacilli</taxon>
        <taxon>Bacillales</taxon>
        <taxon>Paenibacillaceae</taxon>
        <taxon>Paenibacillus</taxon>
    </lineage>
</organism>
<dbReference type="OrthoDB" id="8582979at2"/>
<dbReference type="Proteomes" id="UP000249260">
    <property type="component" value="Unassembled WGS sequence"/>
</dbReference>
<comment type="caution">
    <text evidence="2">The sequence shown here is derived from an EMBL/GenBank/DDBJ whole genome shotgun (WGS) entry which is preliminary data.</text>
</comment>
<feature type="transmembrane region" description="Helical" evidence="1">
    <location>
        <begin position="31"/>
        <end position="51"/>
    </location>
</feature>
<proteinExistence type="predicted"/>
<keyword evidence="3" id="KW-1185">Reference proteome</keyword>
<keyword evidence="1" id="KW-0472">Membrane</keyword>
<keyword evidence="1" id="KW-1133">Transmembrane helix</keyword>
<evidence type="ECO:0000256" key="1">
    <source>
        <dbReference type="SAM" id="Phobius"/>
    </source>
</evidence>
<dbReference type="Pfam" id="PF06182">
    <property type="entry name" value="ABC2_membrane_6"/>
    <property type="match status" value="1"/>
</dbReference>
<reference evidence="2 3" key="1">
    <citation type="submission" date="2018-06" db="EMBL/GenBank/DDBJ databases">
        <title>Paenibacillus montanisoli sp. nov., isolated from mountain area soil.</title>
        <authorList>
            <person name="Wu M."/>
        </authorList>
    </citation>
    <scope>NUCLEOTIDE SEQUENCE [LARGE SCALE GENOMIC DNA]</scope>
    <source>
        <strain evidence="2 3">RA17</strain>
    </source>
</reference>
<dbReference type="AlphaFoldDB" id="A0A328U5Z5"/>
<sequence length="272" mass="30401">MIAATMGFWRKYMVVFKADWAIMMAYRSETLIWMFGAFVQPLVSLAVWTSLSGTGSIAGYRASDYVLYFCAVLLVDRLTRSWDVYELDSDIRQGTFSGKLLRPFHPIHWSINGNLVYKIFWAALMIPAWLLLALFIPAMRTPAGIGTIGLAVLAIALSSALRFLIGYMFGLLAFWSNRATAVYALYEGVHLFLAGRIAPLSMFPDWVAEAAKVLPFYVTVAFPVDLLTARLAGEPQQIAIGFAQQLGWLMILLLAFRLMWRQGLKRYGASGG</sequence>
<dbReference type="EMBL" id="QLUW01000001">
    <property type="protein sequence ID" value="RAP77980.1"/>
    <property type="molecule type" value="Genomic_DNA"/>
</dbReference>
<protein>
    <submittedName>
        <fullName evidence="2">Multidrug ABC transporter permease</fullName>
    </submittedName>
</protein>
<keyword evidence="1" id="KW-0812">Transmembrane</keyword>
<feature type="transmembrane region" description="Helical" evidence="1">
    <location>
        <begin position="119"/>
        <end position="138"/>
    </location>
</feature>
<name>A0A328U5Z5_9BACL</name>
<evidence type="ECO:0000313" key="3">
    <source>
        <dbReference type="Proteomes" id="UP000249260"/>
    </source>
</evidence>
<dbReference type="PANTHER" id="PTHR36832">
    <property type="entry name" value="SLR1174 PROTEIN-RELATED"/>
    <property type="match status" value="1"/>
</dbReference>
<accession>A0A328U5Z5</accession>
<evidence type="ECO:0000313" key="2">
    <source>
        <dbReference type="EMBL" id="RAP77980.1"/>
    </source>
</evidence>
<feature type="transmembrane region" description="Helical" evidence="1">
    <location>
        <begin position="238"/>
        <end position="260"/>
    </location>
</feature>
<gene>
    <name evidence="2" type="ORF">DL346_05885</name>
</gene>
<feature type="transmembrane region" description="Helical" evidence="1">
    <location>
        <begin position="150"/>
        <end position="175"/>
    </location>
</feature>
<dbReference type="RefSeq" id="WP_112881104.1">
    <property type="nucleotide sequence ID" value="NZ_QLUW01000001.1"/>
</dbReference>